<dbReference type="InterPro" id="IPR010652">
    <property type="entry name" value="DUF1232"/>
</dbReference>
<keyword evidence="4" id="KW-0472">Membrane</keyword>
<dbReference type="AlphaFoldDB" id="A0A0S8GAV4"/>
<evidence type="ECO:0000256" key="1">
    <source>
        <dbReference type="ARBA" id="ARBA00004127"/>
    </source>
</evidence>
<keyword evidence="2" id="KW-0812">Transmembrane</keyword>
<comment type="subcellular location">
    <subcellularLocation>
        <location evidence="1">Endomembrane system</location>
        <topology evidence="1">Multi-pass membrane protein</topology>
    </subcellularLocation>
</comment>
<keyword evidence="3" id="KW-1133">Transmembrane helix</keyword>
<protein>
    <recommendedName>
        <fullName evidence="5">DUF1232 domain-containing protein</fullName>
    </recommendedName>
</protein>
<evidence type="ECO:0000256" key="2">
    <source>
        <dbReference type="ARBA" id="ARBA00022692"/>
    </source>
</evidence>
<evidence type="ECO:0000313" key="7">
    <source>
        <dbReference type="Proteomes" id="UP000051717"/>
    </source>
</evidence>
<accession>A0A0S8GAV4</accession>
<evidence type="ECO:0000256" key="4">
    <source>
        <dbReference type="ARBA" id="ARBA00023136"/>
    </source>
</evidence>
<name>A0A0S8GAV4_UNCT6</name>
<gene>
    <name evidence="6" type="ORF">AMJ82_03715</name>
</gene>
<dbReference type="EMBL" id="LJUI01000020">
    <property type="protein sequence ID" value="KPK70165.1"/>
    <property type="molecule type" value="Genomic_DNA"/>
</dbReference>
<dbReference type="Pfam" id="PF06803">
    <property type="entry name" value="DUF1232"/>
    <property type="match status" value="1"/>
</dbReference>
<sequence length="72" mass="8092">MRPGQGIRESVRRFRNEIGMYRRVLGHPRTPRAAKFILGAAIAYAMSPVDLIPDFIPVLGHLDDIVILPLLL</sequence>
<feature type="domain" description="DUF1232" evidence="5">
    <location>
        <begin position="34"/>
        <end position="70"/>
    </location>
</feature>
<evidence type="ECO:0000256" key="3">
    <source>
        <dbReference type="ARBA" id="ARBA00022989"/>
    </source>
</evidence>
<proteinExistence type="predicted"/>
<organism evidence="6 7">
    <name type="scientific">candidate division TA06 bacterium SM23_40</name>
    <dbReference type="NCBI Taxonomy" id="1703774"/>
    <lineage>
        <taxon>Bacteria</taxon>
        <taxon>Bacteria division TA06</taxon>
    </lineage>
</organism>
<evidence type="ECO:0000313" key="6">
    <source>
        <dbReference type="EMBL" id="KPK70165.1"/>
    </source>
</evidence>
<dbReference type="Proteomes" id="UP000051717">
    <property type="component" value="Unassembled WGS sequence"/>
</dbReference>
<reference evidence="6 7" key="1">
    <citation type="journal article" date="2015" name="Microbiome">
        <title>Genomic resolution of linkages in carbon, nitrogen, and sulfur cycling among widespread estuary sediment bacteria.</title>
        <authorList>
            <person name="Baker B.J."/>
            <person name="Lazar C.S."/>
            <person name="Teske A.P."/>
            <person name="Dick G.J."/>
        </authorList>
    </citation>
    <scope>NUCLEOTIDE SEQUENCE [LARGE SCALE GENOMIC DNA]</scope>
    <source>
        <strain evidence="6">SM23_40</strain>
    </source>
</reference>
<dbReference type="GO" id="GO:0012505">
    <property type="term" value="C:endomembrane system"/>
    <property type="evidence" value="ECO:0007669"/>
    <property type="project" value="UniProtKB-SubCell"/>
</dbReference>
<comment type="caution">
    <text evidence="6">The sequence shown here is derived from an EMBL/GenBank/DDBJ whole genome shotgun (WGS) entry which is preliminary data.</text>
</comment>
<evidence type="ECO:0000259" key="5">
    <source>
        <dbReference type="Pfam" id="PF06803"/>
    </source>
</evidence>